<protein>
    <submittedName>
        <fullName evidence="1">Uncharacterized protein</fullName>
    </submittedName>
</protein>
<proteinExistence type="predicted"/>
<dbReference type="Proteomes" id="UP001500037">
    <property type="component" value="Unassembled WGS sequence"/>
</dbReference>
<organism evidence="1 2">
    <name type="scientific">Kitasatospora nipponensis</name>
    <dbReference type="NCBI Taxonomy" id="258049"/>
    <lineage>
        <taxon>Bacteria</taxon>
        <taxon>Bacillati</taxon>
        <taxon>Actinomycetota</taxon>
        <taxon>Actinomycetes</taxon>
        <taxon>Kitasatosporales</taxon>
        <taxon>Streptomycetaceae</taxon>
        <taxon>Kitasatospora</taxon>
    </lineage>
</organism>
<accession>A0ABN1WS75</accession>
<gene>
    <name evidence="1" type="ORF">GCM10009665_56940</name>
</gene>
<sequence>MGDLEGGGCRELEGGALVGGGDAGAHVVAPGEFVAGGAGDPHHDPAARRAHLDREARLRALPEVDRDLVRLGELANLKRWLE</sequence>
<dbReference type="EMBL" id="BAAALF010000134">
    <property type="protein sequence ID" value="GAA1259494.1"/>
    <property type="molecule type" value="Genomic_DNA"/>
</dbReference>
<reference evidence="1 2" key="1">
    <citation type="journal article" date="2019" name="Int. J. Syst. Evol. Microbiol.">
        <title>The Global Catalogue of Microorganisms (GCM) 10K type strain sequencing project: providing services to taxonomists for standard genome sequencing and annotation.</title>
        <authorList>
            <consortium name="The Broad Institute Genomics Platform"/>
            <consortium name="The Broad Institute Genome Sequencing Center for Infectious Disease"/>
            <person name="Wu L."/>
            <person name="Ma J."/>
        </authorList>
    </citation>
    <scope>NUCLEOTIDE SEQUENCE [LARGE SCALE GENOMIC DNA]</scope>
    <source>
        <strain evidence="1 2">JCM 13004</strain>
    </source>
</reference>
<evidence type="ECO:0000313" key="2">
    <source>
        <dbReference type="Proteomes" id="UP001500037"/>
    </source>
</evidence>
<name>A0ABN1WS75_9ACTN</name>
<comment type="caution">
    <text evidence="1">The sequence shown here is derived from an EMBL/GenBank/DDBJ whole genome shotgun (WGS) entry which is preliminary data.</text>
</comment>
<dbReference type="RefSeq" id="WP_344444898.1">
    <property type="nucleotide sequence ID" value="NZ_BAAALF010000134.1"/>
</dbReference>
<evidence type="ECO:0000313" key="1">
    <source>
        <dbReference type="EMBL" id="GAA1259494.1"/>
    </source>
</evidence>
<keyword evidence="2" id="KW-1185">Reference proteome</keyword>